<dbReference type="EMBL" id="CAKKLH010000129">
    <property type="protein sequence ID" value="CAH0104224.1"/>
    <property type="molecule type" value="Genomic_DNA"/>
</dbReference>
<dbReference type="Pfam" id="PF00379">
    <property type="entry name" value="Chitin_bind_4"/>
    <property type="match status" value="1"/>
</dbReference>
<evidence type="ECO:0000256" key="3">
    <source>
        <dbReference type="SAM" id="MobiDB-lite"/>
    </source>
</evidence>
<evidence type="ECO:0000313" key="5">
    <source>
        <dbReference type="EMBL" id="CAH0104224.1"/>
    </source>
</evidence>
<evidence type="ECO:0000256" key="1">
    <source>
        <dbReference type="ARBA" id="ARBA00022460"/>
    </source>
</evidence>
<dbReference type="GO" id="GO:0031012">
    <property type="term" value="C:extracellular matrix"/>
    <property type="evidence" value="ECO:0007669"/>
    <property type="project" value="TreeGrafter"/>
</dbReference>
<dbReference type="InterPro" id="IPR051217">
    <property type="entry name" value="Insect_Cuticle_Struc_Prot"/>
</dbReference>
<accession>A0A8J2RGS3</accession>
<feature type="region of interest" description="Disordered" evidence="3">
    <location>
        <begin position="251"/>
        <end position="329"/>
    </location>
</feature>
<dbReference type="PANTHER" id="PTHR12236">
    <property type="entry name" value="STRUCTURAL CONTITUENT OF CUTICLE"/>
    <property type="match status" value="1"/>
</dbReference>
<keyword evidence="6" id="KW-1185">Reference proteome</keyword>
<dbReference type="InterPro" id="IPR031311">
    <property type="entry name" value="CHIT_BIND_RR_consensus"/>
</dbReference>
<organism evidence="5 6">
    <name type="scientific">Daphnia galeata</name>
    <dbReference type="NCBI Taxonomy" id="27404"/>
    <lineage>
        <taxon>Eukaryota</taxon>
        <taxon>Metazoa</taxon>
        <taxon>Ecdysozoa</taxon>
        <taxon>Arthropoda</taxon>
        <taxon>Crustacea</taxon>
        <taxon>Branchiopoda</taxon>
        <taxon>Diplostraca</taxon>
        <taxon>Cladocera</taxon>
        <taxon>Anomopoda</taxon>
        <taxon>Daphniidae</taxon>
        <taxon>Daphnia</taxon>
    </lineage>
</organism>
<dbReference type="GO" id="GO:0005615">
    <property type="term" value="C:extracellular space"/>
    <property type="evidence" value="ECO:0007669"/>
    <property type="project" value="TreeGrafter"/>
</dbReference>
<evidence type="ECO:0000256" key="4">
    <source>
        <dbReference type="SAM" id="SignalP"/>
    </source>
</evidence>
<dbReference type="Proteomes" id="UP000789390">
    <property type="component" value="Unassembled WGS sequence"/>
</dbReference>
<gene>
    <name evidence="5" type="ORF">DGAL_LOCUS6944</name>
</gene>
<evidence type="ECO:0000256" key="2">
    <source>
        <dbReference type="PROSITE-ProRule" id="PRU00497"/>
    </source>
</evidence>
<protein>
    <submittedName>
        <fullName evidence="5">Uncharacterized protein</fullName>
    </submittedName>
</protein>
<dbReference type="InterPro" id="IPR000618">
    <property type="entry name" value="Insect_cuticle"/>
</dbReference>
<dbReference type="PANTHER" id="PTHR12236:SF79">
    <property type="entry name" value="CUTICULAR PROTEIN 50CB-RELATED"/>
    <property type="match status" value="1"/>
</dbReference>
<comment type="caution">
    <text evidence="5">The sequence shown here is derived from an EMBL/GenBank/DDBJ whole genome shotgun (WGS) entry which is preliminary data.</text>
</comment>
<feature type="compositionally biased region" description="Low complexity" evidence="3">
    <location>
        <begin position="280"/>
        <end position="329"/>
    </location>
</feature>
<feature type="signal peptide" evidence="4">
    <location>
        <begin position="1"/>
        <end position="21"/>
    </location>
</feature>
<sequence length="762" mass="80750">MNVVNLIVCCLLATLATSVIGNVDEWEKFDFDLEMSFEAEGINDPVETLSDIVSATSNAAATKPDVLLSPAAQSELVREPEPIPKLTSAMQSSNNARLDNKRKTPYNFEYAVEDSKSGLDYGHKESSDGEVVTGTYYVLLPDGRKEIVNYKADVNGYVAEVTYEGEPKNDNAGQSQQTASSLAGSGISAQLQAYSNTSASVSTLTTSTRPPQTSSSIVSVATKGPSLPLLLVPAEPPKLVAEKASVISSTSTVVSTAVPTTTPSSLDSSTPNLTRSSNLSPTVPTTASITPTTTPSPLIHSSTLSPTTTSTAPTIPVSTATTSSSIPGYITTPAATLSSSSTSSSLPKSTLNSSVAQIQVNVSASISASSAKPNQNTLIVSFPQISQATQTENPSVSASSLTTRSPESSPILSIVSQAPRATSFENQSFFQALARFVRSAGPIFIYCSNLLSSCSDPTRSPQVSSCSDCYSLQKICSKLDSTGQTSPINNDTLQAFQALIPATPVWPPIKSPAIELVQKTGLSNSSAEKTLNSTITVPTTTTSIPFTRVPQSSSPPKNVSFEVPESLADIIKSSDMHFSYCQNIRSFCPRLESTRPYWEGSSEIPSKQKEFFLSTIQACSFCRSLWPICSELESSDFLLDPSQLFTLHALEEDVRNAVFTISYCRNVTQDCNELLKSKESASTLSTVSPIPSTSPQGSNRTSPVNFSTTPSSPVLVDKPTSGSAVPSQLPEPDAQSEGTLGETKFINFCDRVSPVCSQLLSI</sequence>
<feature type="region of interest" description="Disordered" evidence="3">
    <location>
        <begin position="685"/>
        <end position="738"/>
    </location>
</feature>
<proteinExistence type="predicted"/>
<dbReference type="PROSITE" id="PS00233">
    <property type="entry name" value="CHIT_BIND_RR_1"/>
    <property type="match status" value="1"/>
</dbReference>
<evidence type="ECO:0000313" key="6">
    <source>
        <dbReference type="Proteomes" id="UP000789390"/>
    </source>
</evidence>
<keyword evidence="1 2" id="KW-0193">Cuticle</keyword>
<name>A0A8J2RGS3_9CRUS</name>
<dbReference type="GO" id="GO:0042302">
    <property type="term" value="F:structural constituent of cuticle"/>
    <property type="evidence" value="ECO:0007669"/>
    <property type="project" value="UniProtKB-UniRule"/>
</dbReference>
<dbReference type="OrthoDB" id="6374714at2759"/>
<reference evidence="5" key="1">
    <citation type="submission" date="2021-11" db="EMBL/GenBank/DDBJ databases">
        <authorList>
            <person name="Schell T."/>
        </authorList>
    </citation>
    <scope>NUCLEOTIDE SEQUENCE</scope>
    <source>
        <strain evidence="5">M5</strain>
    </source>
</reference>
<feature type="chain" id="PRO_5035301355" evidence="4">
    <location>
        <begin position="22"/>
        <end position="762"/>
    </location>
</feature>
<feature type="compositionally biased region" description="Polar residues" evidence="3">
    <location>
        <begin position="685"/>
        <end position="712"/>
    </location>
</feature>
<dbReference type="PROSITE" id="PS51155">
    <property type="entry name" value="CHIT_BIND_RR_2"/>
    <property type="match status" value="1"/>
</dbReference>
<keyword evidence="4" id="KW-0732">Signal</keyword>
<feature type="compositionally biased region" description="Low complexity" evidence="3">
    <location>
        <begin position="251"/>
        <end position="271"/>
    </location>
</feature>
<dbReference type="AlphaFoldDB" id="A0A8J2RGS3"/>